<feature type="compositionally biased region" description="Low complexity" evidence="2">
    <location>
        <begin position="168"/>
        <end position="196"/>
    </location>
</feature>
<feature type="region of interest" description="Disordered" evidence="2">
    <location>
        <begin position="97"/>
        <end position="231"/>
    </location>
</feature>
<sequence>MGDARTTAVLGRPLELTVTIRSDASDGFSSECVNAEVMVGDVPLPSSAFLLRTVPGAVSGEWTLHLTTHQAVQEPIVTVDVTAGCISRVSRKFVAFADPPTVAPPPAPVMAGAPSQRSETAAPAQPGAAKPRPAQRPAARAVAEGGIEAAEPSAVAEARPARKRAPRRSGAAAVAQAPGAADTAAAASAPSATQPRLQLDPLEPEPSTALALRPSQQLSSTPPSSEAQRKAAAATWQALNSSPEQMARASERVQQLEQELAQLRQEAAETRRSLTALQAQLGQAPAARRPAWWVYALAGLCVLLALALVAALRARRRAGPRVWWAPSGLADDAGRRSRAVDPDDDAGARQTTVPRPSPAAPLVSAPAPLAAEDDRPPPAPPQATPPVVLPSAPPSLQDAAPALPPEDRPSGTLVPAAAPAKGGGAPAGRYGDELAVGTTVSVEELIDLEQQAEFFVALGQEDAAIDLLIGHVAERPDASPLPYLKLMEIYQRRGDHQAYEEVREQFNHRFNAYAPPWEEALSDGRSLEDYPTVISRLQALWETPNRALEVLQASLLRRDAASTTFELPAYRELLMLYSVARDRVEPGPTGPAQAEPDRVDLLLPLDDHSGFSHTVLEPLTATTPVRPYTGPMPSNDVDLSLDIDDDDHEAVVASEGRPSHLIEFEPIQLDLPPPAAPQGAGHKGRSSA</sequence>
<keyword evidence="1" id="KW-0175">Coiled coil</keyword>
<evidence type="ECO:0000256" key="3">
    <source>
        <dbReference type="SAM" id="Phobius"/>
    </source>
</evidence>
<feature type="compositionally biased region" description="Pro residues" evidence="2">
    <location>
        <begin position="377"/>
        <end position="393"/>
    </location>
</feature>
<feature type="coiled-coil region" evidence="1">
    <location>
        <begin position="239"/>
        <end position="280"/>
    </location>
</feature>
<dbReference type="PATRIC" id="fig|413882.6.peg.3247"/>
<reference evidence="4 5" key="1">
    <citation type="submission" date="2015-05" db="EMBL/GenBank/DDBJ databases">
        <authorList>
            <person name="Tang B."/>
            <person name="Yu Y."/>
        </authorList>
    </citation>
    <scope>NUCLEOTIDE SEQUENCE [LARGE SCALE GENOMIC DNA]</scope>
    <source>
        <strain evidence="4 5">DSM 7029</strain>
    </source>
</reference>
<dbReference type="EMBL" id="CP011371">
    <property type="protein sequence ID" value="AKJ29803.1"/>
    <property type="molecule type" value="Genomic_DNA"/>
</dbReference>
<evidence type="ECO:0000256" key="1">
    <source>
        <dbReference type="SAM" id="Coils"/>
    </source>
</evidence>
<organism evidence="4 5">
    <name type="scientific">Caldimonas brevitalea</name>
    <dbReference type="NCBI Taxonomy" id="413882"/>
    <lineage>
        <taxon>Bacteria</taxon>
        <taxon>Pseudomonadati</taxon>
        <taxon>Pseudomonadota</taxon>
        <taxon>Betaproteobacteria</taxon>
        <taxon>Burkholderiales</taxon>
        <taxon>Sphaerotilaceae</taxon>
        <taxon>Caldimonas</taxon>
    </lineage>
</organism>
<feature type="region of interest" description="Disordered" evidence="2">
    <location>
        <begin position="666"/>
        <end position="688"/>
    </location>
</feature>
<dbReference type="AlphaFoldDB" id="A0A0G3BPC1"/>
<keyword evidence="3" id="KW-1133">Transmembrane helix</keyword>
<keyword evidence="3" id="KW-0472">Membrane</keyword>
<feature type="transmembrane region" description="Helical" evidence="3">
    <location>
        <begin position="292"/>
        <end position="312"/>
    </location>
</feature>
<dbReference type="STRING" id="413882.AAW51_3112"/>
<evidence type="ECO:0000256" key="2">
    <source>
        <dbReference type="SAM" id="MobiDB-lite"/>
    </source>
</evidence>
<name>A0A0G3BPC1_9BURK</name>
<proteinExistence type="predicted"/>
<dbReference type="KEGG" id="pbh:AAW51_3112"/>
<gene>
    <name evidence="4" type="ORF">AAW51_3112</name>
</gene>
<feature type="compositionally biased region" description="Low complexity" evidence="2">
    <location>
        <begin position="214"/>
        <end position="231"/>
    </location>
</feature>
<feature type="region of interest" description="Disordered" evidence="2">
    <location>
        <begin position="325"/>
        <end position="425"/>
    </location>
</feature>
<feature type="compositionally biased region" description="Basic and acidic residues" evidence="2">
    <location>
        <begin position="332"/>
        <end position="341"/>
    </location>
</feature>
<evidence type="ECO:0000313" key="4">
    <source>
        <dbReference type="EMBL" id="AKJ29803.1"/>
    </source>
</evidence>
<feature type="compositionally biased region" description="Low complexity" evidence="2">
    <location>
        <begin position="360"/>
        <end position="370"/>
    </location>
</feature>
<feature type="compositionally biased region" description="Low complexity" evidence="2">
    <location>
        <begin position="121"/>
        <end position="143"/>
    </location>
</feature>
<dbReference type="CDD" id="cd14686">
    <property type="entry name" value="bZIP"/>
    <property type="match status" value="1"/>
</dbReference>
<keyword evidence="5" id="KW-1185">Reference proteome</keyword>
<dbReference type="Proteomes" id="UP000035352">
    <property type="component" value="Chromosome"/>
</dbReference>
<keyword evidence="3" id="KW-0812">Transmembrane</keyword>
<evidence type="ECO:0000313" key="5">
    <source>
        <dbReference type="Proteomes" id="UP000035352"/>
    </source>
</evidence>
<protein>
    <submittedName>
        <fullName evidence="4">Fe-S oxidoreductase</fullName>
    </submittedName>
</protein>
<accession>A0A0G3BPC1</accession>